<protein>
    <recommendedName>
        <fullName evidence="3">DCD domain-containing protein</fullName>
    </recommendedName>
</protein>
<feature type="region of interest" description="Disordered" evidence="1">
    <location>
        <begin position="1"/>
        <end position="34"/>
    </location>
</feature>
<dbReference type="Gene3D" id="2.120.10.80">
    <property type="entry name" value="Kelch-type beta propeller"/>
    <property type="match status" value="2"/>
</dbReference>
<evidence type="ECO:0008006" key="3">
    <source>
        <dbReference type="Google" id="ProtNLM"/>
    </source>
</evidence>
<accession>A0A0D6R0X3</accession>
<organism evidence="2">
    <name type="scientific">Araucaria cunninghamii</name>
    <name type="common">Hoop pine</name>
    <name type="synonym">Moreton Bay pine</name>
    <dbReference type="NCBI Taxonomy" id="56994"/>
    <lineage>
        <taxon>Eukaryota</taxon>
        <taxon>Viridiplantae</taxon>
        <taxon>Streptophyta</taxon>
        <taxon>Embryophyta</taxon>
        <taxon>Tracheophyta</taxon>
        <taxon>Spermatophyta</taxon>
        <taxon>Pinopsida</taxon>
        <taxon>Pinidae</taxon>
        <taxon>Conifers II</taxon>
        <taxon>Araucariales</taxon>
        <taxon>Araucariaceae</taxon>
        <taxon>Araucaria</taxon>
    </lineage>
</organism>
<name>A0A0D6R0X3_ARACU</name>
<dbReference type="EMBL" id="GCKF01037422">
    <property type="protein sequence ID" value="JAG96449.1"/>
    <property type="molecule type" value="Transcribed_RNA"/>
</dbReference>
<evidence type="ECO:0000313" key="2">
    <source>
        <dbReference type="EMBL" id="JAG96449.1"/>
    </source>
</evidence>
<dbReference type="SMART" id="SM00612">
    <property type="entry name" value="Kelch"/>
    <property type="match status" value="3"/>
</dbReference>
<dbReference type="PANTHER" id="PTHR23244">
    <property type="entry name" value="KELCH REPEAT DOMAIN"/>
    <property type="match status" value="1"/>
</dbReference>
<proteinExistence type="predicted"/>
<feature type="region of interest" description="Disordered" evidence="1">
    <location>
        <begin position="355"/>
        <end position="393"/>
    </location>
</feature>
<dbReference type="InterPro" id="IPR011043">
    <property type="entry name" value="Gal_Oxase/kelch_b-propeller"/>
</dbReference>
<feature type="compositionally biased region" description="Basic and acidic residues" evidence="1">
    <location>
        <begin position="367"/>
        <end position="381"/>
    </location>
</feature>
<dbReference type="Pfam" id="PF24681">
    <property type="entry name" value="Kelch_KLHDC2_KLHL20_DRC7"/>
    <property type="match status" value="1"/>
</dbReference>
<dbReference type="AlphaFoldDB" id="A0A0D6R0X3"/>
<dbReference type="InterPro" id="IPR015915">
    <property type="entry name" value="Kelch-typ_b-propeller"/>
</dbReference>
<feature type="compositionally biased region" description="Basic and acidic residues" evidence="1">
    <location>
        <begin position="1"/>
        <end position="21"/>
    </location>
</feature>
<reference evidence="2" key="1">
    <citation type="submission" date="2015-03" db="EMBL/GenBank/DDBJ databases">
        <title>A transcriptome of Araucaria cunninghamii, an australian fine timber species.</title>
        <authorList>
            <person name="Jing Yi C.J.Y."/>
            <person name="Yin San L.Y.S."/>
            <person name="Abdul Karim S.S."/>
            <person name="Wan Azmi N.N."/>
            <person name="Hercus R.R."/>
            <person name="Croft L.L."/>
        </authorList>
    </citation>
    <scope>NUCLEOTIDE SEQUENCE</scope>
    <source>
        <strain evidence="2">MI0301</strain>
        <tissue evidence="2">Leaf</tissue>
    </source>
</reference>
<sequence>MRWERVKLKMKSKPETPEGKKSPGRKGGIMGPGKRWGHTCNSIKNGRFLYVFGGYGKDNCQTNDVHVFDSSKQTWSKPMVKGIPPSPRDSHSCTAVGTSLFVFGGTDGKNPLKDLYILDTSTNTWIQPNLNGEGPAAREGHSAALIDHHLFIFGGCGKAQDESEEIYYNDLYVLDTTTLTWKKAATKGTPPTPRDSHTCSSWKNQIIVLGGEDASDYYLSDVYILDADTLEWKELNTSGQTLAPRAGHATVSFGKHLFVFGGFTDDRNLFDDLHVLNIETGVWTKVTAMGQGPSARFSMAGDCLDFKKGVLAFIGGCNENLEALDDMYYLHTEMTMENGQDEQRPEKFSLRKELKRKRQEHQILSNESEKEKDTPRSEFRPRPILPAPSPNNIPMGSDRFSLFDFKPSEEKIFEAKITDVFHYGYTIESNIEGKPLRGLLFSYKPGFAHAVHAYLTRKKLASEASVVKSRETRKPKLKIARAIKQTVKRAEDGQAHAVTDVESTAQGTAAEPLASPSNQPLASSEMYRQFMQPISMHTPSTVQPDPRHYIMLGFPASHSTQEVVSSPTPSQGGIYARQTLPTPANQGIMHFFSSLLAVNLSILQILVMNFL</sequence>
<dbReference type="PANTHER" id="PTHR23244:SF471">
    <property type="entry name" value="GUANINE NUCLEOTIDE-BINDING PROTEIN SUBUNIT BETA 1-RELATED"/>
    <property type="match status" value="1"/>
</dbReference>
<dbReference type="InterPro" id="IPR006652">
    <property type="entry name" value="Kelch_1"/>
</dbReference>
<evidence type="ECO:0000256" key="1">
    <source>
        <dbReference type="SAM" id="MobiDB-lite"/>
    </source>
</evidence>
<dbReference type="SUPFAM" id="SSF50965">
    <property type="entry name" value="Galactose oxidase, central domain"/>
    <property type="match status" value="1"/>
</dbReference>